<keyword evidence="2" id="KW-1185">Reference proteome</keyword>
<dbReference type="Proteomes" id="UP001308179">
    <property type="component" value="Unassembled WGS sequence"/>
</dbReference>
<organism evidence="1 2">
    <name type="scientific">Rachicladosporium monterosium</name>
    <dbReference type="NCBI Taxonomy" id="1507873"/>
    <lineage>
        <taxon>Eukaryota</taxon>
        <taxon>Fungi</taxon>
        <taxon>Dikarya</taxon>
        <taxon>Ascomycota</taxon>
        <taxon>Pezizomycotina</taxon>
        <taxon>Dothideomycetes</taxon>
        <taxon>Dothideomycetidae</taxon>
        <taxon>Cladosporiales</taxon>
        <taxon>Cladosporiaceae</taxon>
        <taxon>Rachicladosporium</taxon>
    </lineage>
</organism>
<dbReference type="EMBL" id="JAVRRR010000163">
    <property type="protein sequence ID" value="KAK5145269.1"/>
    <property type="molecule type" value="Genomic_DNA"/>
</dbReference>
<name>A0ABR0L8X4_9PEZI</name>
<evidence type="ECO:0000313" key="1">
    <source>
        <dbReference type="EMBL" id="KAK5145269.1"/>
    </source>
</evidence>
<protein>
    <submittedName>
        <fullName evidence="1">Uncharacterized protein</fullName>
    </submittedName>
</protein>
<evidence type="ECO:0000313" key="2">
    <source>
        <dbReference type="Proteomes" id="UP001308179"/>
    </source>
</evidence>
<comment type="caution">
    <text evidence="1">The sequence shown here is derived from an EMBL/GenBank/DDBJ whole genome shotgun (WGS) entry which is preliminary data.</text>
</comment>
<gene>
    <name evidence="1" type="ORF">LTR32_002950</name>
</gene>
<proteinExistence type="predicted"/>
<sequence>MYSVWKYEEKEVTNNKRRAVVGRAQQERDRKANAIELTDNIRRQFQAELPPMTASEFLSMAFRQGGSPCMDSFTHQVIGKFRTALGYDDRVEGHERKFLPLVRWECPEVVGTLWTIEPVASSFIVRGNSTDCETATSAATSAKVGNELWGRWAGWILWRAAIDNGGYTDSVCMSCNMSSSMLGFSTQTKNGNLIHLAMTPATVILVSTYAKRMSSSLGVTTSPRTDGSTRLKVQPMANTNRATCLRLFGNASMQICGSPSDIHLLVSATFSIVRKALETDPHEFLVTMRQLRSFSNWYRKMYPNPILCLSSTWPTYEDSIIFTHALICFP</sequence>
<accession>A0ABR0L8X4</accession>
<reference evidence="1 2" key="1">
    <citation type="submission" date="2023-08" db="EMBL/GenBank/DDBJ databases">
        <title>Black Yeasts Isolated from many extreme environments.</title>
        <authorList>
            <person name="Coleine C."/>
            <person name="Stajich J.E."/>
            <person name="Selbmann L."/>
        </authorList>
    </citation>
    <scope>NUCLEOTIDE SEQUENCE [LARGE SCALE GENOMIC DNA]</scope>
    <source>
        <strain evidence="1 2">CCFEE 5386</strain>
    </source>
</reference>